<evidence type="ECO:0000313" key="2">
    <source>
        <dbReference type="Proteomes" id="UP000606974"/>
    </source>
</evidence>
<gene>
    <name evidence="1" type="ORF">GJ744_000635</name>
</gene>
<evidence type="ECO:0000313" key="1">
    <source>
        <dbReference type="EMBL" id="KAF7505555.1"/>
    </source>
</evidence>
<keyword evidence="2" id="KW-1185">Reference proteome</keyword>
<protein>
    <submittedName>
        <fullName evidence="1">Uncharacterized protein</fullName>
    </submittedName>
</protein>
<organism evidence="1 2">
    <name type="scientific">Endocarpon pusillum</name>
    <dbReference type="NCBI Taxonomy" id="364733"/>
    <lineage>
        <taxon>Eukaryota</taxon>
        <taxon>Fungi</taxon>
        <taxon>Dikarya</taxon>
        <taxon>Ascomycota</taxon>
        <taxon>Pezizomycotina</taxon>
        <taxon>Eurotiomycetes</taxon>
        <taxon>Chaetothyriomycetidae</taxon>
        <taxon>Verrucariales</taxon>
        <taxon>Verrucariaceae</taxon>
        <taxon>Endocarpon</taxon>
    </lineage>
</organism>
<dbReference type="Proteomes" id="UP000606974">
    <property type="component" value="Unassembled WGS sequence"/>
</dbReference>
<reference evidence="1" key="1">
    <citation type="submission" date="2020-02" db="EMBL/GenBank/DDBJ databases">
        <authorList>
            <person name="Palmer J.M."/>
        </authorList>
    </citation>
    <scope>NUCLEOTIDE SEQUENCE</scope>
    <source>
        <strain evidence="1">EPUS1.4</strain>
        <tissue evidence="1">Thallus</tissue>
    </source>
</reference>
<proteinExistence type="predicted"/>
<dbReference type="EMBL" id="JAACFV010000106">
    <property type="protein sequence ID" value="KAF7505555.1"/>
    <property type="molecule type" value="Genomic_DNA"/>
</dbReference>
<comment type="caution">
    <text evidence="1">The sequence shown here is derived from an EMBL/GenBank/DDBJ whole genome shotgun (WGS) entry which is preliminary data.</text>
</comment>
<sequence length="51" mass="5796">MSSNQRDVILASVKHQTFRIPNPHAVFPGWPQDTSRHLPSIVRAMDSILDK</sequence>
<dbReference type="AlphaFoldDB" id="A0A8H7E1R0"/>
<accession>A0A8H7E1R0</accession>
<name>A0A8H7E1R0_9EURO</name>